<dbReference type="EnsemblPlants" id="LPERR04G12610.1">
    <property type="protein sequence ID" value="LPERR04G12610.1"/>
    <property type="gene ID" value="LPERR04G12610"/>
</dbReference>
<evidence type="ECO:0000313" key="2">
    <source>
        <dbReference type="Proteomes" id="UP000032180"/>
    </source>
</evidence>
<dbReference type="Gramene" id="LPERR04G12610.1">
    <property type="protein sequence ID" value="LPERR04G12610.1"/>
    <property type="gene ID" value="LPERR04G12610"/>
</dbReference>
<proteinExistence type="predicted"/>
<reference evidence="1 2" key="1">
    <citation type="submission" date="2012-08" db="EMBL/GenBank/DDBJ databases">
        <title>Oryza genome evolution.</title>
        <authorList>
            <person name="Wing R.A."/>
        </authorList>
    </citation>
    <scope>NUCLEOTIDE SEQUENCE</scope>
</reference>
<dbReference type="Proteomes" id="UP000032180">
    <property type="component" value="Chromosome 4"/>
</dbReference>
<organism evidence="1 2">
    <name type="scientific">Leersia perrieri</name>
    <dbReference type="NCBI Taxonomy" id="77586"/>
    <lineage>
        <taxon>Eukaryota</taxon>
        <taxon>Viridiplantae</taxon>
        <taxon>Streptophyta</taxon>
        <taxon>Embryophyta</taxon>
        <taxon>Tracheophyta</taxon>
        <taxon>Spermatophyta</taxon>
        <taxon>Magnoliopsida</taxon>
        <taxon>Liliopsida</taxon>
        <taxon>Poales</taxon>
        <taxon>Poaceae</taxon>
        <taxon>BOP clade</taxon>
        <taxon>Oryzoideae</taxon>
        <taxon>Oryzeae</taxon>
        <taxon>Oryzinae</taxon>
        <taxon>Leersia</taxon>
    </lineage>
</organism>
<dbReference type="AlphaFoldDB" id="A0A0D9W668"/>
<name>A0A0D9W668_9ORYZ</name>
<reference evidence="2" key="2">
    <citation type="submission" date="2013-12" db="EMBL/GenBank/DDBJ databases">
        <authorList>
            <person name="Yu Y."/>
            <person name="Lee S."/>
            <person name="de Baynast K."/>
            <person name="Wissotski M."/>
            <person name="Liu L."/>
            <person name="Talag J."/>
            <person name="Goicoechea J."/>
            <person name="Angelova A."/>
            <person name="Jetty R."/>
            <person name="Kudrna D."/>
            <person name="Golser W."/>
            <person name="Rivera L."/>
            <person name="Zhang J."/>
            <person name="Wing R."/>
        </authorList>
    </citation>
    <scope>NUCLEOTIDE SEQUENCE</scope>
</reference>
<reference evidence="1" key="3">
    <citation type="submission" date="2015-04" db="UniProtKB">
        <authorList>
            <consortium name="EnsemblPlants"/>
        </authorList>
    </citation>
    <scope>IDENTIFICATION</scope>
</reference>
<sequence length="115" mass="12684">MAFPQICSARLASLVWSAPRRRTSYRCDGRPIGHHEMATDTAAASERSLASTLHQPERKSLDSRLITATVTYLGTDVMVLGSAIAAGNFFRLSQGKKVLVVVFYPDVILQGFLEW</sequence>
<accession>A0A0D9W668</accession>
<protein>
    <submittedName>
        <fullName evidence="1">Uncharacterized protein</fullName>
    </submittedName>
</protein>
<evidence type="ECO:0000313" key="1">
    <source>
        <dbReference type="EnsemblPlants" id="LPERR04G12610.1"/>
    </source>
</evidence>
<keyword evidence="2" id="KW-1185">Reference proteome</keyword>